<evidence type="ECO:0000313" key="3">
    <source>
        <dbReference type="Proteomes" id="UP000664534"/>
    </source>
</evidence>
<dbReference type="Pfam" id="PF13450">
    <property type="entry name" value="NAD_binding_8"/>
    <property type="match status" value="1"/>
</dbReference>
<accession>A0A8H3J2A4</accession>
<organism evidence="2 3">
    <name type="scientific">Imshaugia aleurites</name>
    <dbReference type="NCBI Taxonomy" id="172621"/>
    <lineage>
        <taxon>Eukaryota</taxon>
        <taxon>Fungi</taxon>
        <taxon>Dikarya</taxon>
        <taxon>Ascomycota</taxon>
        <taxon>Pezizomycotina</taxon>
        <taxon>Lecanoromycetes</taxon>
        <taxon>OSLEUM clade</taxon>
        <taxon>Lecanoromycetidae</taxon>
        <taxon>Lecanorales</taxon>
        <taxon>Lecanorineae</taxon>
        <taxon>Parmeliaceae</taxon>
        <taxon>Imshaugia</taxon>
    </lineage>
</organism>
<dbReference type="AlphaFoldDB" id="A0A8H3J2A4"/>
<keyword evidence="3" id="KW-1185">Reference proteome</keyword>
<protein>
    <submittedName>
        <fullName evidence="2">Uncharacterized protein</fullName>
    </submittedName>
</protein>
<proteinExistence type="inferred from homology"/>
<dbReference type="Gene3D" id="3.50.50.60">
    <property type="entry name" value="FAD/NAD(P)-binding domain"/>
    <property type="match status" value="2"/>
</dbReference>
<dbReference type="OrthoDB" id="74360at2759"/>
<gene>
    <name evidence="2" type="ORF">IMSHALPRED_001336</name>
</gene>
<dbReference type="InterPro" id="IPR051209">
    <property type="entry name" value="FAD-bind_Monooxygenase_sf"/>
</dbReference>
<evidence type="ECO:0000313" key="2">
    <source>
        <dbReference type="EMBL" id="CAF9939411.1"/>
    </source>
</evidence>
<comment type="similarity">
    <text evidence="1">Belongs to the FAD-binding monooxygenase family.</text>
</comment>
<comment type="caution">
    <text evidence="2">The sequence shown here is derived from an EMBL/GenBank/DDBJ whole genome shotgun (WGS) entry which is preliminary data.</text>
</comment>
<dbReference type="PANTHER" id="PTHR42877">
    <property type="entry name" value="L-ORNITHINE N(5)-MONOOXYGENASE-RELATED"/>
    <property type="match status" value="1"/>
</dbReference>
<dbReference type="Proteomes" id="UP000664534">
    <property type="component" value="Unassembled WGS sequence"/>
</dbReference>
<sequence length="601" mass="67145">MASILTENGACNERLDNPIHGRRHIRIICIGAGASGLLFAYKLQRSFDNFSLTIYEKNDGVAGTWFENRYPGVACDYPAHNYTYTFEPKPDWPSVYASGSQIRGYFEEFRSKYDLGKYCRTNHEVIFAEWKEEQGEWHTQIRDLTTGRTLDETCHILINAAGVLNEAQWPNIPGLQEFRGQLIHSAKWNQDVDLKGKRVGLIGNGSSGQQILETIQPIVGHLTSFIRQGAWVFGPFGPSPPRDYSESEIKDFKHTPGALLELRKQSETRVNHSFGFFISSSPAQAKMRSHLTQAMKRKLQNAALESIIIPTTGVGCRRPTPGIHYLESLTAPNVTVVQGPISEIVPSGCVSRTGALHALDVLICATGFNTSYVPRFPLLGRGGANLQDRWATEPAAYFATAAADFPNHLIFYGPGNPWASGSFLSMIECQADYMLKLVDRYQTENMHSFAPKREAVADLMAHSKRILAKTVWAEGCSSWYKNNGVGAKRTRHAGSLGTQGEEMRLSEAESLMLWPGSGLHFVEAMAEVRADDWEIVYRGNRFEWLGNGFSRTETDPESDVAWYMREKDDGPFLSREKRRRLATRKGAFGGDREGRLGGMAL</sequence>
<dbReference type="PANTHER" id="PTHR42877:SF8">
    <property type="entry name" value="MONOOXYGENASE"/>
    <property type="match status" value="1"/>
</dbReference>
<dbReference type="EMBL" id="CAJPDT010000118">
    <property type="protein sequence ID" value="CAF9939411.1"/>
    <property type="molecule type" value="Genomic_DNA"/>
</dbReference>
<name>A0A8H3J2A4_9LECA</name>
<dbReference type="InterPro" id="IPR036188">
    <property type="entry name" value="FAD/NAD-bd_sf"/>
</dbReference>
<reference evidence="2" key="1">
    <citation type="submission" date="2021-03" db="EMBL/GenBank/DDBJ databases">
        <authorList>
            <person name="Tagirdzhanova G."/>
        </authorList>
    </citation>
    <scope>NUCLEOTIDE SEQUENCE</scope>
</reference>
<dbReference type="SUPFAM" id="SSF51905">
    <property type="entry name" value="FAD/NAD(P)-binding domain"/>
    <property type="match status" value="3"/>
</dbReference>
<evidence type="ECO:0000256" key="1">
    <source>
        <dbReference type="ARBA" id="ARBA00010139"/>
    </source>
</evidence>